<protein>
    <submittedName>
        <fullName evidence="2">DUF2497 domain-containing protein</fullName>
    </submittedName>
</protein>
<accession>A0A2W5KDQ4</accession>
<dbReference type="Proteomes" id="UP000249577">
    <property type="component" value="Unassembled WGS sequence"/>
</dbReference>
<sequence length="216" mass="22908">MSSAAKAHEPTMEEILASIRRIISDDEPTPSKPAAKAADVPAKSPSQKSEPVAPAAEPEPEPEVAMADLAQDDIDAMFAAMDASPAPEPAPKPAPASPVKLVEDDLDILELTEEVVEKPEPAPAPVLRSLASAPSQPAPRMVDEADRLLSPGADEAVQAAFGTLANTILAGSARTLDDIVRDMLRPMLKAWLDDNLPPLVERLVRQEIERVARGGR</sequence>
<dbReference type="Pfam" id="PF10691">
    <property type="entry name" value="DUF2497"/>
    <property type="match status" value="1"/>
</dbReference>
<feature type="compositionally biased region" description="Low complexity" evidence="1">
    <location>
        <begin position="76"/>
        <end position="85"/>
    </location>
</feature>
<feature type="region of interest" description="Disordered" evidence="1">
    <location>
        <begin position="1"/>
        <end position="98"/>
    </location>
</feature>
<feature type="compositionally biased region" description="Pro residues" evidence="1">
    <location>
        <begin position="86"/>
        <end position="96"/>
    </location>
</feature>
<feature type="compositionally biased region" description="Basic and acidic residues" evidence="1">
    <location>
        <begin position="1"/>
        <end position="11"/>
    </location>
</feature>
<comment type="caution">
    <text evidence="2">The sequence shown here is derived from an EMBL/GenBank/DDBJ whole genome shotgun (WGS) entry which is preliminary data.</text>
</comment>
<gene>
    <name evidence="2" type="ORF">DI565_11285</name>
</gene>
<proteinExistence type="predicted"/>
<evidence type="ECO:0000256" key="1">
    <source>
        <dbReference type="SAM" id="MobiDB-lite"/>
    </source>
</evidence>
<name>A0A2W5KDQ4_ANCNO</name>
<feature type="region of interest" description="Disordered" evidence="1">
    <location>
        <begin position="117"/>
        <end position="141"/>
    </location>
</feature>
<evidence type="ECO:0000313" key="2">
    <source>
        <dbReference type="EMBL" id="PZQ15011.1"/>
    </source>
</evidence>
<dbReference type="EMBL" id="QFPN01000005">
    <property type="protein sequence ID" value="PZQ15011.1"/>
    <property type="molecule type" value="Genomic_DNA"/>
</dbReference>
<organism evidence="2 3">
    <name type="scientific">Ancylobacter novellus</name>
    <name type="common">Thiobacillus novellus</name>
    <dbReference type="NCBI Taxonomy" id="921"/>
    <lineage>
        <taxon>Bacteria</taxon>
        <taxon>Pseudomonadati</taxon>
        <taxon>Pseudomonadota</taxon>
        <taxon>Alphaproteobacteria</taxon>
        <taxon>Hyphomicrobiales</taxon>
        <taxon>Xanthobacteraceae</taxon>
        <taxon>Ancylobacter</taxon>
    </lineage>
</organism>
<dbReference type="InterPro" id="IPR019632">
    <property type="entry name" value="DUF2497"/>
</dbReference>
<feature type="compositionally biased region" description="Low complexity" evidence="1">
    <location>
        <begin position="32"/>
        <end position="56"/>
    </location>
</feature>
<dbReference type="AlphaFoldDB" id="A0A2W5KDQ4"/>
<reference evidence="2 3" key="1">
    <citation type="submission" date="2017-08" db="EMBL/GenBank/DDBJ databases">
        <title>Infants hospitalized years apart are colonized by the same room-sourced microbial strains.</title>
        <authorList>
            <person name="Brooks B."/>
            <person name="Olm M.R."/>
            <person name="Firek B.A."/>
            <person name="Baker R."/>
            <person name="Thomas B.C."/>
            <person name="Morowitz M.J."/>
            <person name="Banfield J.F."/>
        </authorList>
    </citation>
    <scope>NUCLEOTIDE SEQUENCE [LARGE SCALE GENOMIC DNA]</scope>
    <source>
        <strain evidence="2">S2_005_003_R2_43</strain>
    </source>
</reference>
<evidence type="ECO:0000313" key="3">
    <source>
        <dbReference type="Proteomes" id="UP000249577"/>
    </source>
</evidence>